<dbReference type="Gene3D" id="2.40.50.580">
    <property type="match status" value="1"/>
</dbReference>
<feature type="domain" description="SfsA N-terminal OB" evidence="3">
    <location>
        <begin position="13"/>
        <end position="79"/>
    </location>
</feature>
<dbReference type="Pfam" id="PF03749">
    <property type="entry name" value="SfsA"/>
    <property type="match status" value="1"/>
</dbReference>
<dbReference type="FunFam" id="3.40.1350.60:FF:000001">
    <property type="entry name" value="Sugar fermentation stimulation protein A"/>
    <property type="match status" value="1"/>
</dbReference>
<dbReference type="FunFam" id="2.40.50.580:FF:000001">
    <property type="entry name" value="Sugar fermentation stimulation protein A"/>
    <property type="match status" value="1"/>
</dbReference>
<comment type="similarity">
    <text evidence="1">Belongs to the SfsA family.</text>
</comment>
<dbReference type="KEGG" id="haz:A9404_12080"/>
<proteinExistence type="inferred from homology"/>
<dbReference type="OrthoDB" id="9802365at2"/>
<reference evidence="4 5" key="1">
    <citation type="submission" date="2016-06" db="EMBL/GenBank/DDBJ databases">
        <title>Insight into the functional genes involving in sulfur oxidation in Pearl River water.</title>
        <authorList>
            <person name="Luo J."/>
            <person name="Tan X."/>
            <person name="Lin W."/>
        </authorList>
    </citation>
    <scope>NUCLEOTIDE SEQUENCE [LARGE SCALE GENOMIC DNA]</scope>
    <source>
        <strain evidence="4 5">LS2</strain>
    </source>
</reference>
<dbReference type="AlphaFoldDB" id="A0A191ZJD1"/>
<dbReference type="Pfam" id="PF17746">
    <property type="entry name" value="SfsA_N"/>
    <property type="match status" value="1"/>
</dbReference>
<organism evidence="4 5">
    <name type="scientific">Halothiobacillus diazotrophicus</name>
    <dbReference type="NCBI Taxonomy" id="1860122"/>
    <lineage>
        <taxon>Bacteria</taxon>
        <taxon>Pseudomonadati</taxon>
        <taxon>Pseudomonadota</taxon>
        <taxon>Gammaproteobacteria</taxon>
        <taxon>Chromatiales</taxon>
        <taxon>Halothiobacillaceae</taxon>
        <taxon>Halothiobacillus</taxon>
    </lineage>
</organism>
<evidence type="ECO:0000256" key="1">
    <source>
        <dbReference type="HAMAP-Rule" id="MF_00095"/>
    </source>
</evidence>
<dbReference type="InterPro" id="IPR005224">
    <property type="entry name" value="SfsA"/>
</dbReference>
<dbReference type="HAMAP" id="MF_00095">
    <property type="entry name" value="SfsA"/>
    <property type="match status" value="1"/>
</dbReference>
<dbReference type="PANTHER" id="PTHR30545:SF2">
    <property type="entry name" value="SUGAR FERMENTATION STIMULATION PROTEIN A"/>
    <property type="match status" value="1"/>
</dbReference>
<dbReference type="InterPro" id="IPR041465">
    <property type="entry name" value="SfsA_N"/>
</dbReference>
<keyword evidence="5" id="KW-1185">Reference proteome</keyword>
<sequence>MTFDRPLLTGTLLRRYQRFLADVALPDGRIVTAHSSNTGAMTGCSTPGSTVWLSESENPRRKYSLTWELVEAEPGVRVGINTLRANRLVREGIETGIVTELGGYGSIRSEVRYGSERSRIDLLLTDGQRPDCWVEVKSVTLVEKGLARFPDAVSARGTKHLRELAQMAAQGQRAVILFCVQREDAREVRPADDIDPAYGAALRTALDAGVEALAYRATVGVNEIRLETRLPVHCP</sequence>
<dbReference type="GO" id="GO:0003677">
    <property type="term" value="F:DNA binding"/>
    <property type="evidence" value="ECO:0007669"/>
    <property type="project" value="InterPro"/>
</dbReference>
<dbReference type="Gene3D" id="3.40.1350.60">
    <property type="match status" value="1"/>
</dbReference>
<evidence type="ECO:0000259" key="3">
    <source>
        <dbReference type="Pfam" id="PF17746"/>
    </source>
</evidence>
<evidence type="ECO:0000313" key="5">
    <source>
        <dbReference type="Proteomes" id="UP000078596"/>
    </source>
</evidence>
<evidence type="ECO:0000259" key="2">
    <source>
        <dbReference type="Pfam" id="PF03749"/>
    </source>
</evidence>
<feature type="domain" description="Sugar fermentation stimulation protein C-terminal" evidence="2">
    <location>
        <begin position="84"/>
        <end position="220"/>
    </location>
</feature>
<dbReference type="STRING" id="1860122.A9404_12080"/>
<dbReference type="Proteomes" id="UP000078596">
    <property type="component" value="Chromosome"/>
</dbReference>
<dbReference type="EMBL" id="CP016027">
    <property type="protein sequence ID" value="ANJ68011.1"/>
    <property type="molecule type" value="Genomic_DNA"/>
</dbReference>
<evidence type="ECO:0000313" key="4">
    <source>
        <dbReference type="EMBL" id="ANJ68011.1"/>
    </source>
</evidence>
<dbReference type="NCBIfam" id="TIGR00230">
    <property type="entry name" value="sfsA"/>
    <property type="match status" value="1"/>
</dbReference>
<accession>A0A191ZJD1</accession>
<dbReference type="CDD" id="cd22359">
    <property type="entry name" value="SfsA-like_bacterial"/>
    <property type="match status" value="1"/>
</dbReference>
<dbReference type="RefSeq" id="WP_066102019.1">
    <property type="nucleotide sequence ID" value="NZ_CP016027.1"/>
</dbReference>
<dbReference type="InterPro" id="IPR040452">
    <property type="entry name" value="SfsA_C"/>
</dbReference>
<protein>
    <recommendedName>
        <fullName evidence="1">Sugar fermentation stimulation protein homolog</fullName>
    </recommendedName>
</protein>
<dbReference type="PANTHER" id="PTHR30545">
    <property type="entry name" value="SUGAR FERMENTATION STIMULATION PROTEIN A"/>
    <property type="match status" value="1"/>
</dbReference>
<name>A0A191ZJD1_9GAMM</name>
<gene>
    <name evidence="1" type="primary">sfsA</name>
    <name evidence="4" type="ORF">A9404_12080</name>
</gene>